<accession>A0A7S3M409</accession>
<name>A0A7S3M409_9STRA</name>
<dbReference type="AlphaFoldDB" id="A0A7S3M409"/>
<dbReference type="Gene3D" id="3.30.450.40">
    <property type="match status" value="1"/>
</dbReference>
<feature type="domain" description="GAF" evidence="1">
    <location>
        <begin position="186"/>
        <end position="328"/>
    </location>
</feature>
<dbReference type="InterPro" id="IPR029016">
    <property type="entry name" value="GAF-like_dom_sf"/>
</dbReference>
<evidence type="ECO:0000259" key="1">
    <source>
        <dbReference type="Pfam" id="PF01590"/>
    </source>
</evidence>
<dbReference type="Pfam" id="PF01590">
    <property type="entry name" value="GAF"/>
    <property type="match status" value="1"/>
</dbReference>
<dbReference type="SUPFAM" id="SSF55781">
    <property type="entry name" value="GAF domain-like"/>
    <property type="match status" value="1"/>
</dbReference>
<dbReference type="Gene3D" id="1.10.3210.10">
    <property type="entry name" value="Hypothetical protein af1432"/>
    <property type="match status" value="1"/>
</dbReference>
<dbReference type="InterPro" id="IPR003018">
    <property type="entry name" value="GAF"/>
</dbReference>
<dbReference type="EMBL" id="HBIC01021006">
    <property type="protein sequence ID" value="CAE0281667.1"/>
    <property type="molecule type" value="Transcribed_RNA"/>
</dbReference>
<protein>
    <recommendedName>
        <fullName evidence="1">GAF domain-containing protein</fullName>
    </recommendedName>
</protein>
<reference evidence="2" key="1">
    <citation type="submission" date="2021-01" db="EMBL/GenBank/DDBJ databases">
        <authorList>
            <person name="Corre E."/>
            <person name="Pelletier E."/>
            <person name="Niang G."/>
            <person name="Scheremetjew M."/>
            <person name="Finn R."/>
            <person name="Kale V."/>
            <person name="Holt S."/>
            <person name="Cochrane G."/>
            <person name="Meng A."/>
            <person name="Brown T."/>
            <person name="Cohen L."/>
        </authorList>
    </citation>
    <scope>NUCLEOTIDE SEQUENCE</scope>
    <source>
        <strain evidence="2">CCAP 955/1</strain>
    </source>
</reference>
<gene>
    <name evidence="2" type="ORF">SELO1098_LOCUS10501</name>
</gene>
<organism evidence="2">
    <name type="scientific">Spumella elongata</name>
    <dbReference type="NCBI Taxonomy" id="89044"/>
    <lineage>
        <taxon>Eukaryota</taxon>
        <taxon>Sar</taxon>
        <taxon>Stramenopiles</taxon>
        <taxon>Ochrophyta</taxon>
        <taxon>Chrysophyceae</taxon>
        <taxon>Chromulinales</taxon>
        <taxon>Chromulinaceae</taxon>
        <taxon>Spumella</taxon>
    </lineage>
</organism>
<proteinExistence type="predicted"/>
<evidence type="ECO:0000313" key="2">
    <source>
        <dbReference type="EMBL" id="CAE0281667.1"/>
    </source>
</evidence>
<sequence length="333" mass="35872">MGFEDLGVGVARVWGLPESLQRCMRKPLGSPMQRAPEQGIERLRWAAMAANEVASTLLFSEPAQLEAQLGQIGARYARTLALSAEAIAEATLRARHKLVALAEALDLRVAPDTPAARLLKLPPVAGSQVVPEDAIGAHELRVSETQPLPAVLESQAGGAVSVAQVNEVLAAGIQDITNAMVESFQLNDVLRMILETMFRALGFRRMVFCLREARTDMLTGRFGLGEGSETAVRALKVPLKAQGDLFAAVCLRGADTLINDATEPRMQARLPEWYRKGINAPSFLLLPLQIKGQTFALIYADQAAAGGIVVDDKALGLLRTLRNQAVMAFRQAG</sequence>